<sequence>MSSWSIVPHLHAYFCSEAVMWPDTRKTLLTFFLTPSGYMFAKARKKNSRVEDRKRPGPHDEDNQATDAVSSGLTPASPLSEEPSVPPTVIEPVKVWEPIPEDQQRELFKWILEEKRKVKPKDPKEKKRIDEEKAILKQFIRAESIPQLYPLTTFRDNLMIALYDTKGNKISYTGVETRLVVEKGLWDDIFSLEGGGHVHLRLQFILTEDERYRIRIMRESALRKKHDELSSSNPTSPESVGSNAETSLFLHQQIYTRRIDQPPVSQGFDVHLTDLNNRGLIEKVGTQTPHDDVSVRAVGSKEASSLSKSSELKVAAKNKLIARKLEEAGSINREKHSPAEKIPSNVRNMINAFESSLSQDIRPYIKPAPAKSQLRKISSEASLTSLSADEFKTGKIKPAALMSGRIKPPFLTGEFEQATVHTRAKEDQLGYVKAFDGDTAHQGTRQFGLSPVDVSTEVKNPDMSNKNSSEGLMRESTGKGATVSGRMVDDHIHRQHPGKLLLNEQQSGRKSSIKESMKGVRQEYSLEVDSKGTSINKLKYKENWKDIHYSSNCPGTWMFPTGSTSLCITAGGKHLMDLMGICRAEVDIHREEKCPAPENVEKSGTRPGCNKGNEVNESSKKARKPELVNSEDNENSRGAVGQVMKVAIMIGFAALVLFTRQKNNWYSGILCEGQQFFRSLPFLGFELG</sequence>
<dbReference type="PANTHER" id="PTHR36810">
    <property type="entry name" value="BNACNNG47150D PROTEIN"/>
    <property type="match status" value="1"/>
</dbReference>
<feature type="region of interest" description="Disordered" evidence="1">
    <location>
        <begin position="223"/>
        <end position="243"/>
    </location>
</feature>
<dbReference type="PANTHER" id="PTHR36810:SF1">
    <property type="entry name" value="OS05G0232200 PROTEIN"/>
    <property type="match status" value="1"/>
</dbReference>
<evidence type="ECO:0000256" key="1">
    <source>
        <dbReference type="SAM" id="MobiDB-lite"/>
    </source>
</evidence>
<feature type="region of interest" description="Disordered" evidence="1">
    <location>
        <begin position="44"/>
        <end position="86"/>
    </location>
</feature>
<feature type="region of interest" description="Disordered" evidence="1">
    <location>
        <begin position="597"/>
        <end position="635"/>
    </location>
</feature>
<gene>
    <name evidence="2" type="ORF">WN944_001136</name>
</gene>
<evidence type="ECO:0000313" key="3">
    <source>
        <dbReference type="Proteomes" id="UP001428341"/>
    </source>
</evidence>
<keyword evidence="3" id="KW-1185">Reference proteome</keyword>
<feature type="region of interest" description="Disordered" evidence="1">
    <location>
        <begin position="495"/>
        <end position="523"/>
    </location>
</feature>
<organism evidence="2 3">
    <name type="scientific">Citrus x changshan-huyou</name>
    <dbReference type="NCBI Taxonomy" id="2935761"/>
    <lineage>
        <taxon>Eukaryota</taxon>
        <taxon>Viridiplantae</taxon>
        <taxon>Streptophyta</taxon>
        <taxon>Embryophyta</taxon>
        <taxon>Tracheophyta</taxon>
        <taxon>Spermatophyta</taxon>
        <taxon>Magnoliopsida</taxon>
        <taxon>eudicotyledons</taxon>
        <taxon>Gunneridae</taxon>
        <taxon>Pentapetalae</taxon>
        <taxon>rosids</taxon>
        <taxon>malvids</taxon>
        <taxon>Sapindales</taxon>
        <taxon>Rutaceae</taxon>
        <taxon>Aurantioideae</taxon>
        <taxon>Citrus</taxon>
    </lineage>
</organism>
<evidence type="ECO:0000313" key="2">
    <source>
        <dbReference type="EMBL" id="KAK9208776.1"/>
    </source>
</evidence>
<dbReference type="EMBL" id="JBCGBO010000004">
    <property type="protein sequence ID" value="KAK9208776.1"/>
    <property type="molecule type" value="Genomic_DNA"/>
</dbReference>
<feature type="region of interest" description="Disordered" evidence="1">
    <location>
        <begin position="455"/>
        <end position="477"/>
    </location>
</feature>
<feature type="compositionally biased region" description="Basic and acidic residues" evidence="1">
    <location>
        <begin position="617"/>
        <end position="626"/>
    </location>
</feature>
<feature type="compositionally biased region" description="Basic and acidic residues" evidence="1">
    <location>
        <begin position="512"/>
        <end position="521"/>
    </location>
</feature>
<dbReference type="Proteomes" id="UP001428341">
    <property type="component" value="Unassembled WGS sequence"/>
</dbReference>
<dbReference type="AlphaFoldDB" id="A0AAP0MKF0"/>
<feature type="compositionally biased region" description="Polar residues" evidence="1">
    <location>
        <begin position="230"/>
        <end position="243"/>
    </location>
</feature>
<reference evidence="2 3" key="1">
    <citation type="submission" date="2024-05" db="EMBL/GenBank/DDBJ databases">
        <title>Haplotype-resolved chromosome-level genome assembly of Huyou (Citrus changshanensis).</title>
        <authorList>
            <person name="Miao C."/>
            <person name="Chen W."/>
            <person name="Wu Y."/>
            <person name="Wang L."/>
            <person name="Zhao S."/>
            <person name="Grierson D."/>
            <person name="Xu C."/>
            <person name="Chen K."/>
        </authorList>
    </citation>
    <scope>NUCLEOTIDE SEQUENCE [LARGE SCALE GENOMIC DNA]</scope>
    <source>
        <strain evidence="2">01-14</strain>
        <tissue evidence="2">Leaf</tissue>
    </source>
</reference>
<accession>A0AAP0MKF0</accession>
<comment type="caution">
    <text evidence="2">The sequence shown here is derived from an EMBL/GenBank/DDBJ whole genome shotgun (WGS) entry which is preliminary data.</text>
</comment>
<protein>
    <submittedName>
        <fullName evidence="2">Uncharacterized protein</fullName>
    </submittedName>
</protein>
<feature type="compositionally biased region" description="Basic and acidic residues" evidence="1">
    <location>
        <begin position="48"/>
        <end position="62"/>
    </location>
</feature>
<name>A0AAP0MKF0_9ROSI</name>
<proteinExistence type="predicted"/>
<feature type="compositionally biased region" description="Polar residues" evidence="1">
    <location>
        <begin position="65"/>
        <end position="74"/>
    </location>
</feature>